<dbReference type="KEGG" id="dwi:6647847"/>
<dbReference type="InterPro" id="IPR011009">
    <property type="entry name" value="Kinase-like_dom_sf"/>
</dbReference>
<dbReference type="InParanoid" id="B4N9A9"/>
<dbReference type="SUPFAM" id="SSF56112">
    <property type="entry name" value="Protein kinase-like (PK-like)"/>
    <property type="match status" value="1"/>
</dbReference>
<feature type="domain" description="CHK kinase-like" evidence="1">
    <location>
        <begin position="135"/>
        <end position="327"/>
    </location>
</feature>
<evidence type="ECO:0000313" key="2">
    <source>
        <dbReference type="EMBL" id="EDW80542.1"/>
    </source>
</evidence>
<dbReference type="PANTHER" id="PTHR11012:SF6">
    <property type="entry name" value="CHK DOMAIN OV1-RELATED"/>
    <property type="match status" value="1"/>
</dbReference>
<dbReference type="HOGENOM" id="CLU_010718_0_0_1"/>
<dbReference type="InterPro" id="IPR004119">
    <property type="entry name" value="EcKL"/>
</dbReference>
<protein>
    <recommendedName>
        <fullName evidence="1">CHK kinase-like domain-containing protein</fullName>
    </recommendedName>
</protein>
<gene>
    <name evidence="2" type="primary">Dwil\GK11591</name>
    <name evidence="2" type="ORF">Dwil_GK11591</name>
</gene>
<dbReference type="AlphaFoldDB" id="B4N9A9"/>
<reference evidence="2 3" key="1">
    <citation type="journal article" date="2007" name="Nature">
        <title>Evolution of genes and genomes on the Drosophila phylogeny.</title>
        <authorList>
            <consortium name="Drosophila 12 Genomes Consortium"/>
            <person name="Clark A.G."/>
            <person name="Eisen M.B."/>
            <person name="Smith D.R."/>
            <person name="Bergman C.M."/>
            <person name="Oliver B."/>
            <person name="Markow T.A."/>
            <person name="Kaufman T.C."/>
            <person name="Kellis M."/>
            <person name="Gelbart W."/>
            <person name="Iyer V.N."/>
            <person name="Pollard D.A."/>
            <person name="Sackton T.B."/>
            <person name="Larracuente A.M."/>
            <person name="Singh N.D."/>
            <person name="Abad J.P."/>
            <person name="Abt D.N."/>
            <person name="Adryan B."/>
            <person name="Aguade M."/>
            <person name="Akashi H."/>
            <person name="Anderson W.W."/>
            <person name="Aquadro C.F."/>
            <person name="Ardell D.H."/>
            <person name="Arguello R."/>
            <person name="Artieri C.G."/>
            <person name="Barbash D.A."/>
            <person name="Barker D."/>
            <person name="Barsanti P."/>
            <person name="Batterham P."/>
            <person name="Batzoglou S."/>
            <person name="Begun D."/>
            <person name="Bhutkar A."/>
            <person name="Blanco E."/>
            <person name="Bosak S.A."/>
            <person name="Bradley R.K."/>
            <person name="Brand A.D."/>
            <person name="Brent M.R."/>
            <person name="Brooks A.N."/>
            <person name="Brown R.H."/>
            <person name="Butlin R.K."/>
            <person name="Caggese C."/>
            <person name="Calvi B.R."/>
            <person name="Bernardo de Carvalho A."/>
            <person name="Caspi A."/>
            <person name="Castrezana S."/>
            <person name="Celniker S.E."/>
            <person name="Chang J.L."/>
            <person name="Chapple C."/>
            <person name="Chatterji S."/>
            <person name="Chinwalla A."/>
            <person name="Civetta A."/>
            <person name="Clifton S.W."/>
            <person name="Comeron J.M."/>
            <person name="Costello J.C."/>
            <person name="Coyne J.A."/>
            <person name="Daub J."/>
            <person name="David R.G."/>
            <person name="Delcher A.L."/>
            <person name="Delehaunty K."/>
            <person name="Do C.B."/>
            <person name="Ebling H."/>
            <person name="Edwards K."/>
            <person name="Eickbush T."/>
            <person name="Evans J.D."/>
            <person name="Filipski A."/>
            <person name="Findeiss S."/>
            <person name="Freyhult E."/>
            <person name="Fulton L."/>
            <person name="Fulton R."/>
            <person name="Garcia A.C."/>
            <person name="Gardiner A."/>
            <person name="Garfield D.A."/>
            <person name="Garvin B.E."/>
            <person name="Gibson G."/>
            <person name="Gilbert D."/>
            <person name="Gnerre S."/>
            <person name="Godfrey J."/>
            <person name="Good R."/>
            <person name="Gotea V."/>
            <person name="Gravely B."/>
            <person name="Greenberg A.J."/>
            <person name="Griffiths-Jones S."/>
            <person name="Gross S."/>
            <person name="Guigo R."/>
            <person name="Gustafson E.A."/>
            <person name="Haerty W."/>
            <person name="Hahn M.W."/>
            <person name="Halligan D.L."/>
            <person name="Halpern A.L."/>
            <person name="Halter G.M."/>
            <person name="Han M.V."/>
            <person name="Heger A."/>
            <person name="Hillier L."/>
            <person name="Hinrichs A.S."/>
            <person name="Holmes I."/>
            <person name="Hoskins R.A."/>
            <person name="Hubisz M.J."/>
            <person name="Hultmark D."/>
            <person name="Huntley M.A."/>
            <person name="Jaffe D.B."/>
            <person name="Jagadeeshan S."/>
            <person name="Jeck W.R."/>
            <person name="Johnson J."/>
            <person name="Jones C.D."/>
            <person name="Jordan W.C."/>
            <person name="Karpen G.H."/>
            <person name="Kataoka E."/>
            <person name="Keightley P.D."/>
            <person name="Kheradpour P."/>
            <person name="Kirkness E.F."/>
            <person name="Koerich L.B."/>
            <person name="Kristiansen K."/>
            <person name="Kudrna D."/>
            <person name="Kulathinal R.J."/>
            <person name="Kumar S."/>
            <person name="Kwok R."/>
            <person name="Lander E."/>
            <person name="Langley C.H."/>
            <person name="Lapoint R."/>
            <person name="Lazzaro B.P."/>
            <person name="Lee S.J."/>
            <person name="Levesque L."/>
            <person name="Li R."/>
            <person name="Lin C.F."/>
            <person name="Lin M.F."/>
            <person name="Lindblad-Toh K."/>
            <person name="Llopart A."/>
            <person name="Long M."/>
            <person name="Low L."/>
            <person name="Lozovsky E."/>
            <person name="Lu J."/>
            <person name="Luo M."/>
            <person name="Machado C.A."/>
            <person name="Makalowski W."/>
            <person name="Marzo M."/>
            <person name="Matsuda M."/>
            <person name="Matzkin L."/>
            <person name="McAllister B."/>
            <person name="McBride C.S."/>
            <person name="McKernan B."/>
            <person name="McKernan K."/>
            <person name="Mendez-Lago M."/>
            <person name="Minx P."/>
            <person name="Mollenhauer M.U."/>
            <person name="Montooth K."/>
            <person name="Mount S.M."/>
            <person name="Mu X."/>
            <person name="Myers E."/>
            <person name="Negre B."/>
            <person name="Newfeld S."/>
            <person name="Nielsen R."/>
            <person name="Noor M.A."/>
            <person name="O'Grady P."/>
            <person name="Pachter L."/>
            <person name="Papaceit M."/>
            <person name="Parisi M.J."/>
            <person name="Parisi M."/>
            <person name="Parts L."/>
            <person name="Pedersen J.S."/>
            <person name="Pesole G."/>
            <person name="Phillippy A.M."/>
            <person name="Ponting C.P."/>
            <person name="Pop M."/>
            <person name="Porcelli D."/>
            <person name="Powell J.R."/>
            <person name="Prohaska S."/>
            <person name="Pruitt K."/>
            <person name="Puig M."/>
            <person name="Quesneville H."/>
            <person name="Ram K.R."/>
            <person name="Rand D."/>
            <person name="Rasmussen M.D."/>
            <person name="Reed L.K."/>
            <person name="Reenan R."/>
            <person name="Reily A."/>
            <person name="Remington K.A."/>
            <person name="Rieger T.T."/>
            <person name="Ritchie M.G."/>
            <person name="Robin C."/>
            <person name="Rogers Y.H."/>
            <person name="Rohde C."/>
            <person name="Rozas J."/>
            <person name="Rubenfield M.J."/>
            <person name="Ruiz A."/>
            <person name="Russo S."/>
            <person name="Salzberg S.L."/>
            <person name="Sanchez-Gracia A."/>
            <person name="Saranga D.J."/>
            <person name="Sato H."/>
            <person name="Schaeffer S.W."/>
            <person name="Schatz M.C."/>
            <person name="Schlenke T."/>
            <person name="Schwartz R."/>
            <person name="Segarra C."/>
            <person name="Singh R.S."/>
            <person name="Sirot L."/>
            <person name="Sirota M."/>
            <person name="Sisneros N.B."/>
            <person name="Smith C.D."/>
            <person name="Smith T.F."/>
            <person name="Spieth J."/>
            <person name="Stage D.E."/>
            <person name="Stark A."/>
            <person name="Stephan W."/>
            <person name="Strausberg R.L."/>
            <person name="Strempel S."/>
            <person name="Sturgill D."/>
            <person name="Sutton G."/>
            <person name="Sutton G.G."/>
            <person name="Tao W."/>
            <person name="Teichmann S."/>
            <person name="Tobari Y.N."/>
            <person name="Tomimura Y."/>
            <person name="Tsolas J.M."/>
            <person name="Valente V.L."/>
            <person name="Venter E."/>
            <person name="Venter J.C."/>
            <person name="Vicario S."/>
            <person name="Vieira F.G."/>
            <person name="Vilella A.J."/>
            <person name="Villasante A."/>
            <person name="Walenz B."/>
            <person name="Wang J."/>
            <person name="Wasserman M."/>
            <person name="Watts T."/>
            <person name="Wilson D."/>
            <person name="Wilson R.K."/>
            <person name="Wing R.A."/>
            <person name="Wolfner M.F."/>
            <person name="Wong A."/>
            <person name="Wong G.K."/>
            <person name="Wu C.I."/>
            <person name="Wu G."/>
            <person name="Yamamoto D."/>
            <person name="Yang H.P."/>
            <person name="Yang S.P."/>
            <person name="Yorke J.A."/>
            <person name="Yoshida K."/>
            <person name="Zdobnov E."/>
            <person name="Zhang P."/>
            <person name="Zhang Y."/>
            <person name="Zimin A.V."/>
            <person name="Baldwin J."/>
            <person name="Abdouelleil A."/>
            <person name="Abdulkadir J."/>
            <person name="Abebe A."/>
            <person name="Abera B."/>
            <person name="Abreu J."/>
            <person name="Acer S.C."/>
            <person name="Aftuck L."/>
            <person name="Alexander A."/>
            <person name="An P."/>
            <person name="Anderson E."/>
            <person name="Anderson S."/>
            <person name="Arachi H."/>
            <person name="Azer M."/>
            <person name="Bachantsang P."/>
            <person name="Barry A."/>
            <person name="Bayul T."/>
            <person name="Berlin A."/>
            <person name="Bessette D."/>
            <person name="Bloom T."/>
            <person name="Blye J."/>
            <person name="Boguslavskiy L."/>
            <person name="Bonnet C."/>
            <person name="Boukhgalter B."/>
            <person name="Bourzgui I."/>
            <person name="Brown A."/>
            <person name="Cahill P."/>
            <person name="Channer S."/>
            <person name="Cheshatsang Y."/>
            <person name="Chuda L."/>
            <person name="Citroen M."/>
            <person name="Collymore A."/>
            <person name="Cooke P."/>
            <person name="Costello M."/>
            <person name="D'Aco K."/>
            <person name="Daza R."/>
            <person name="De Haan G."/>
            <person name="DeGray S."/>
            <person name="DeMaso C."/>
            <person name="Dhargay N."/>
            <person name="Dooley K."/>
            <person name="Dooley E."/>
            <person name="Doricent M."/>
            <person name="Dorje P."/>
            <person name="Dorjee K."/>
            <person name="Dupes A."/>
            <person name="Elong R."/>
            <person name="Falk J."/>
            <person name="Farina A."/>
            <person name="Faro S."/>
            <person name="Ferguson D."/>
            <person name="Fisher S."/>
            <person name="Foley C.D."/>
            <person name="Franke A."/>
            <person name="Friedrich D."/>
            <person name="Gadbois L."/>
            <person name="Gearin G."/>
            <person name="Gearin C.R."/>
            <person name="Giannoukos G."/>
            <person name="Goode T."/>
            <person name="Graham J."/>
            <person name="Grandbois E."/>
            <person name="Grewal S."/>
            <person name="Gyaltsen K."/>
            <person name="Hafez N."/>
            <person name="Hagos B."/>
            <person name="Hall J."/>
            <person name="Henson C."/>
            <person name="Hollinger A."/>
            <person name="Honan T."/>
            <person name="Huard M.D."/>
            <person name="Hughes L."/>
            <person name="Hurhula B."/>
            <person name="Husby M.E."/>
            <person name="Kamat A."/>
            <person name="Kanga B."/>
            <person name="Kashin S."/>
            <person name="Khazanovich D."/>
            <person name="Kisner P."/>
            <person name="Lance K."/>
            <person name="Lara M."/>
            <person name="Lee W."/>
            <person name="Lennon N."/>
            <person name="Letendre F."/>
            <person name="LeVine R."/>
            <person name="Lipovsky A."/>
            <person name="Liu X."/>
            <person name="Liu J."/>
            <person name="Liu S."/>
            <person name="Lokyitsang T."/>
            <person name="Lokyitsang Y."/>
            <person name="Lubonja R."/>
            <person name="Lui A."/>
            <person name="MacDonald P."/>
            <person name="Magnisalis V."/>
            <person name="Maru K."/>
            <person name="Matthews C."/>
            <person name="McCusker W."/>
            <person name="McDonough S."/>
            <person name="Mehta T."/>
            <person name="Meldrim J."/>
            <person name="Meneus L."/>
            <person name="Mihai O."/>
            <person name="Mihalev A."/>
            <person name="Mihova T."/>
            <person name="Mittelman R."/>
            <person name="Mlenga V."/>
            <person name="Montmayeur A."/>
            <person name="Mulrain L."/>
            <person name="Navidi A."/>
            <person name="Naylor J."/>
            <person name="Negash T."/>
            <person name="Nguyen T."/>
            <person name="Nguyen N."/>
            <person name="Nicol R."/>
            <person name="Norbu C."/>
            <person name="Norbu N."/>
            <person name="Novod N."/>
            <person name="O'Neill B."/>
            <person name="Osman S."/>
            <person name="Markiewicz E."/>
            <person name="Oyono O.L."/>
            <person name="Patti C."/>
            <person name="Phunkhang P."/>
            <person name="Pierre F."/>
            <person name="Priest M."/>
            <person name="Raghuraman S."/>
            <person name="Rege F."/>
            <person name="Reyes R."/>
            <person name="Rise C."/>
            <person name="Rogov P."/>
            <person name="Ross K."/>
            <person name="Ryan E."/>
            <person name="Settipalli S."/>
            <person name="Shea T."/>
            <person name="Sherpa N."/>
            <person name="Shi L."/>
            <person name="Shih D."/>
            <person name="Sparrow T."/>
            <person name="Spaulding J."/>
            <person name="Stalker J."/>
            <person name="Stange-Thomann N."/>
            <person name="Stavropoulos S."/>
            <person name="Stone C."/>
            <person name="Strader C."/>
            <person name="Tesfaye S."/>
            <person name="Thomson T."/>
            <person name="Thoulutsang Y."/>
            <person name="Thoulutsang D."/>
            <person name="Topham K."/>
            <person name="Topping I."/>
            <person name="Tsamla T."/>
            <person name="Vassiliev H."/>
            <person name="Vo A."/>
            <person name="Wangchuk T."/>
            <person name="Wangdi T."/>
            <person name="Weiand M."/>
            <person name="Wilkinson J."/>
            <person name="Wilson A."/>
            <person name="Yadav S."/>
            <person name="Young G."/>
            <person name="Yu Q."/>
            <person name="Zembek L."/>
            <person name="Zhong D."/>
            <person name="Zimmer A."/>
            <person name="Zwirko Z."/>
            <person name="Jaffe D.B."/>
            <person name="Alvarez P."/>
            <person name="Brockman W."/>
            <person name="Butler J."/>
            <person name="Chin C."/>
            <person name="Gnerre S."/>
            <person name="Grabherr M."/>
            <person name="Kleber M."/>
            <person name="Mauceli E."/>
            <person name="MacCallum I."/>
        </authorList>
    </citation>
    <scope>NUCLEOTIDE SEQUENCE [LARGE SCALE GENOMIC DNA]</scope>
    <source>
        <strain evidence="3">Tucson 14030-0811.24</strain>
    </source>
</reference>
<dbReference type="SMART" id="SM00587">
    <property type="entry name" value="CHK"/>
    <property type="match status" value="1"/>
</dbReference>
<evidence type="ECO:0000259" key="1">
    <source>
        <dbReference type="SMART" id="SM00587"/>
    </source>
</evidence>
<evidence type="ECO:0000313" key="3">
    <source>
        <dbReference type="Proteomes" id="UP000007798"/>
    </source>
</evidence>
<dbReference type="EMBL" id="CH964232">
    <property type="protein sequence ID" value="EDW80542.1"/>
    <property type="molecule type" value="Genomic_DNA"/>
</dbReference>
<keyword evidence="2" id="KW-0808">Transferase</keyword>
<name>B4N9A9_DROWI</name>
<accession>B4N9A9</accession>
<keyword evidence="3" id="KW-1185">Reference proteome</keyword>
<dbReference type="STRING" id="7260.B4N9A9"/>
<dbReference type="Gene3D" id="3.90.1200.10">
    <property type="match status" value="1"/>
</dbReference>
<dbReference type="InterPro" id="IPR015897">
    <property type="entry name" value="CHK_kinase-like"/>
</dbReference>
<dbReference type="GO" id="GO:0016740">
    <property type="term" value="F:transferase activity"/>
    <property type="evidence" value="ECO:0007669"/>
    <property type="project" value="UniProtKB-KW"/>
</dbReference>
<dbReference type="OrthoDB" id="191037at2759"/>
<dbReference type="PANTHER" id="PTHR11012">
    <property type="entry name" value="PROTEIN KINASE-LIKE DOMAIN-CONTAINING"/>
    <property type="match status" value="1"/>
</dbReference>
<proteinExistence type="predicted"/>
<dbReference type="OMA" id="DQACMER"/>
<organism evidence="2 3">
    <name type="scientific">Drosophila willistoni</name>
    <name type="common">Fruit fly</name>
    <dbReference type="NCBI Taxonomy" id="7260"/>
    <lineage>
        <taxon>Eukaryota</taxon>
        <taxon>Metazoa</taxon>
        <taxon>Ecdysozoa</taxon>
        <taxon>Arthropoda</taxon>
        <taxon>Hexapoda</taxon>
        <taxon>Insecta</taxon>
        <taxon>Pterygota</taxon>
        <taxon>Neoptera</taxon>
        <taxon>Endopterygota</taxon>
        <taxon>Diptera</taxon>
        <taxon>Brachycera</taxon>
        <taxon>Muscomorpha</taxon>
        <taxon>Ephydroidea</taxon>
        <taxon>Drosophilidae</taxon>
        <taxon>Drosophila</taxon>
        <taxon>Sophophora</taxon>
    </lineage>
</organism>
<sequence>MSMDQQGDTQIPKWISAYLFEDLLKNQVKDYSKIKSFSSKAALAPGENFATIMLRITIEVLLNGGKTKTISYMLKLPHQTEIFEKMNEKLNMFDIERNAYHNIIPELEELYKTVGLDVTFGAKCFEFKGVKSDYLLLEDLQPRGFKNTNRLDGLNQEHVKRVLHKLAQWHAASAVRVSTKGPYEVNMTCGYLKEENREMMMAMGKEFSKNFVQCCATYDGNEAYIDDVKALQDKMVSEMFNMAKLDTEEFNVLNHGDLWSNNIMFKYDAFDQIKEVYFVDYQLPRYGSVAQDLYYFLLSSTKLEDKLDKFNEYIKYYHDNLVEHLKLLNYSGKIPKLQDIHLSLIKRGMWGYNAATGVMSVVLLDPNKSANLDTFFGDSKDAAASIQTLSYSNARYRKHIQKVLPWLHNRGAMETN</sequence>
<dbReference type="Pfam" id="PF02958">
    <property type="entry name" value="EcKL"/>
    <property type="match status" value="1"/>
</dbReference>
<dbReference type="PhylomeDB" id="B4N9A9"/>
<dbReference type="Proteomes" id="UP000007798">
    <property type="component" value="Unassembled WGS sequence"/>
</dbReference>